<dbReference type="RefSeq" id="WP_120978027.1">
    <property type="nucleotide sequence ID" value="NZ_RBZM01000007.1"/>
</dbReference>
<protein>
    <submittedName>
        <fullName evidence="2">Helix-turn-helix domain-containing protein</fullName>
    </submittedName>
</protein>
<dbReference type="InterPro" id="IPR024760">
    <property type="entry name" value="HTH_dom_conjug_TS-like"/>
</dbReference>
<accession>A0A494XTA9</accession>
<dbReference type="AlphaFoldDB" id="A0A494XTA9"/>
<organism evidence="2 3">
    <name type="scientific">Cohnella endophytica</name>
    <dbReference type="NCBI Taxonomy" id="2419778"/>
    <lineage>
        <taxon>Bacteria</taxon>
        <taxon>Bacillati</taxon>
        <taxon>Bacillota</taxon>
        <taxon>Bacilli</taxon>
        <taxon>Bacillales</taxon>
        <taxon>Paenibacillaceae</taxon>
        <taxon>Cohnella</taxon>
    </lineage>
</organism>
<keyword evidence="3" id="KW-1185">Reference proteome</keyword>
<sequence length="92" mass="10669">MGNDLFDLVLKAQAGDKEALEEIITMFTPVINSARYKTKPDRQDDLEQKIVETIIKKILMYDLAQTPDFSAFCRQLQELQLNRTTSQEARFE</sequence>
<comment type="caution">
    <text evidence="2">The sequence shown here is derived from an EMBL/GenBank/DDBJ whole genome shotgun (WGS) entry which is preliminary data.</text>
</comment>
<evidence type="ECO:0000313" key="2">
    <source>
        <dbReference type="EMBL" id="RKP51329.1"/>
    </source>
</evidence>
<dbReference type="EMBL" id="RBZM01000007">
    <property type="protein sequence ID" value="RKP51329.1"/>
    <property type="molecule type" value="Genomic_DNA"/>
</dbReference>
<dbReference type="OrthoDB" id="2382175at2"/>
<evidence type="ECO:0000259" key="1">
    <source>
        <dbReference type="Pfam" id="PF12645"/>
    </source>
</evidence>
<reference evidence="2 3" key="1">
    <citation type="submission" date="2018-10" db="EMBL/GenBank/DDBJ databases">
        <title>Cohnella sp. M2MS4P-1, whole genome shotgun sequence.</title>
        <authorList>
            <person name="Tuo L."/>
        </authorList>
    </citation>
    <scope>NUCLEOTIDE SEQUENCE [LARGE SCALE GENOMIC DNA]</scope>
    <source>
        <strain evidence="2 3">M2MS4P-1</strain>
    </source>
</reference>
<evidence type="ECO:0000313" key="3">
    <source>
        <dbReference type="Proteomes" id="UP000282076"/>
    </source>
</evidence>
<gene>
    <name evidence="2" type="ORF">D7Z26_16140</name>
</gene>
<feature type="domain" description="Helix-turn-helix conjugative transposon-like" evidence="1">
    <location>
        <begin position="6"/>
        <end position="62"/>
    </location>
</feature>
<dbReference type="Proteomes" id="UP000282076">
    <property type="component" value="Unassembled WGS sequence"/>
</dbReference>
<dbReference type="Pfam" id="PF12645">
    <property type="entry name" value="HTH_16"/>
    <property type="match status" value="1"/>
</dbReference>
<name>A0A494XTA9_9BACL</name>
<proteinExistence type="predicted"/>